<sequence>MNNKMTRDEVLDAFGAAMAWPTEALVREWAKKYPQYERDLVDFATAWAATAGFPIEGLDLQREDEIVNRTMSRVQVLVREQDEATQAPPPVAAAVAANRLQIDSLEQALRARGVTSSWIDALGIDEFILALLEEHLIAPPVPRRLLDAISRPLGVHIEVVRAWLFQASIPQVVSYSTKKPAFERWTFQQAVEQSSLPDALKQQWLRETSDS</sequence>
<accession>A0A0A2WGR9</accession>
<organism evidence="1 2">
    <name type="scientific">Lysobacter dokdonensis DS-58</name>
    <dbReference type="NCBI Taxonomy" id="1300345"/>
    <lineage>
        <taxon>Bacteria</taxon>
        <taxon>Pseudomonadati</taxon>
        <taxon>Pseudomonadota</taxon>
        <taxon>Gammaproteobacteria</taxon>
        <taxon>Lysobacterales</taxon>
        <taxon>Lysobacteraceae</taxon>
        <taxon>Noviluteimonas</taxon>
    </lineage>
</organism>
<dbReference type="RefSeq" id="WP_036171220.1">
    <property type="nucleotide sequence ID" value="NZ_JRKJ01000023.1"/>
</dbReference>
<dbReference type="OrthoDB" id="6057926at2"/>
<dbReference type="Proteomes" id="UP000030518">
    <property type="component" value="Unassembled WGS sequence"/>
</dbReference>
<comment type="caution">
    <text evidence="1">The sequence shown here is derived from an EMBL/GenBank/DDBJ whole genome shotgun (WGS) entry which is preliminary data.</text>
</comment>
<reference evidence="1 2" key="1">
    <citation type="submission" date="2014-09" db="EMBL/GenBank/DDBJ databases">
        <title>Genome sequences of Lysobacter dokdonensis DS-58.</title>
        <authorList>
            <person name="Kim J.F."/>
            <person name="Kwak M.-J."/>
        </authorList>
    </citation>
    <scope>NUCLEOTIDE SEQUENCE [LARGE SCALE GENOMIC DNA]</scope>
    <source>
        <strain evidence="1 2">DS-58</strain>
    </source>
</reference>
<keyword evidence="2" id="KW-1185">Reference proteome</keyword>
<dbReference type="EMBL" id="JRKJ01000023">
    <property type="protein sequence ID" value="KGQ17902.1"/>
    <property type="molecule type" value="Genomic_DNA"/>
</dbReference>
<protein>
    <submittedName>
        <fullName evidence="1">Uncharacterized protein</fullName>
    </submittedName>
</protein>
<proteinExistence type="predicted"/>
<dbReference type="AlphaFoldDB" id="A0A0A2WGR9"/>
<gene>
    <name evidence="1" type="ORF">LF41_1756</name>
</gene>
<dbReference type="STRING" id="1300345.LF41_1756"/>
<evidence type="ECO:0000313" key="2">
    <source>
        <dbReference type="Proteomes" id="UP000030518"/>
    </source>
</evidence>
<name>A0A0A2WGR9_9GAMM</name>
<evidence type="ECO:0000313" key="1">
    <source>
        <dbReference type="EMBL" id="KGQ17902.1"/>
    </source>
</evidence>